<protein>
    <submittedName>
        <fullName evidence="2">Uncharacterized protein</fullName>
    </submittedName>
</protein>
<evidence type="ECO:0000313" key="2">
    <source>
        <dbReference type="EMBL" id="CAI9733683.1"/>
    </source>
</evidence>
<proteinExistence type="predicted"/>
<feature type="region of interest" description="Disordered" evidence="1">
    <location>
        <begin position="1"/>
        <end position="38"/>
    </location>
</feature>
<evidence type="ECO:0000313" key="3">
    <source>
        <dbReference type="Proteomes" id="UP001162480"/>
    </source>
</evidence>
<reference evidence="2" key="1">
    <citation type="submission" date="2023-08" db="EMBL/GenBank/DDBJ databases">
        <authorList>
            <person name="Alioto T."/>
            <person name="Alioto T."/>
            <person name="Gomez Garrido J."/>
        </authorList>
    </citation>
    <scope>NUCLEOTIDE SEQUENCE</scope>
</reference>
<name>A0AA36BFZ1_OCTVU</name>
<feature type="compositionally biased region" description="Polar residues" evidence="1">
    <location>
        <begin position="25"/>
        <end position="34"/>
    </location>
</feature>
<gene>
    <name evidence="2" type="ORF">OCTVUL_1B004239</name>
</gene>
<organism evidence="2 3">
    <name type="scientific">Octopus vulgaris</name>
    <name type="common">Common octopus</name>
    <dbReference type="NCBI Taxonomy" id="6645"/>
    <lineage>
        <taxon>Eukaryota</taxon>
        <taxon>Metazoa</taxon>
        <taxon>Spiralia</taxon>
        <taxon>Lophotrochozoa</taxon>
        <taxon>Mollusca</taxon>
        <taxon>Cephalopoda</taxon>
        <taxon>Coleoidea</taxon>
        <taxon>Octopodiformes</taxon>
        <taxon>Octopoda</taxon>
        <taxon>Incirrata</taxon>
        <taxon>Octopodidae</taxon>
        <taxon>Octopus</taxon>
    </lineage>
</organism>
<dbReference type="AlphaFoldDB" id="A0AA36BFZ1"/>
<accession>A0AA36BFZ1</accession>
<sequence>MQGNRDGSDSSDSDEPSDDHPSHMQLLSNKNSNSDIRKPELGELVKYSKASDLNISKSQTSRQLSLEDSRNYFEYLTKEFEDNTLLPRKTLALNNRQIGKNRILLCNRSTEQAPGLHVIGRGQDQSQKNTLKSNGLINNILWRNIKVTSPGKLIMNRSNMPLSKASSKLLSQNGDERHTPLRLFGSSLIKEVSENLSLRSRSFLTPTNKKYLDLNQALMNPSFRKPTLPLNFDVTISPITSKKILYNKTDDNLSSYNMRHLGFLK</sequence>
<evidence type="ECO:0000256" key="1">
    <source>
        <dbReference type="SAM" id="MobiDB-lite"/>
    </source>
</evidence>
<keyword evidence="3" id="KW-1185">Reference proteome</keyword>
<dbReference type="Proteomes" id="UP001162480">
    <property type="component" value="Chromosome 15"/>
</dbReference>
<dbReference type="EMBL" id="OX597828">
    <property type="protein sequence ID" value="CAI9733683.1"/>
    <property type="molecule type" value="Genomic_DNA"/>
</dbReference>